<reference evidence="5 6" key="1">
    <citation type="submission" date="2020-01" db="EMBL/GenBank/DDBJ databases">
        <title>Identification and distribution of gene clusters putatively required for synthesis of sphingolipid metabolism inhibitors in phylogenetically diverse species of the filamentous fungus Fusarium.</title>
        <authorList>
            <person name="Kim H.-S."/>
            <person name="Busman M."/>
            <person name="Brown D.W."/>
            <person name="Divon H."/>
            <person name="Uhlig S."/>
            <person name="Proctor R.H."/>
        </authorList>
    </citation>
    <scope>NUCLEOTIDE SEQUENCE [LARGE SCALE GENOMIC DNA]</scope>
    <source>
        <strain evidence="5 6">NRRL 20459</strain>
    </source>
</reference>
<feature type="region of interest" description="Disordered" evidence="3">
    <location>
        <begin position="430"/>
        <end position="451"/>
    </location>
</feature>
<dbReference type="PROSITE" id="PS50048">
    <property type="entry name" value="ZN2_CY6_FUNGAL_2"/>
    <property type="match status" value="1"/>
</dbReference>
<evidence type="ECO:0000256" key="3">
    <source>
        <dbReference type="SAM" id="MobiDB-lite"/>
    </source>
</evidence>
<dbReference type="GO" id="GO:0051213">
    <property type="term" value="F:dioxygenase activity"/>
    <property type="evidence" value="ECO:0007669"/>
    <property type="project" value="UniProtKB-KW"/>
</dbReference>
<comment type="subcellular location">
    <subcellularLocation>
        <location evidence="1">Nucleus</location>
    </subcellularLocation>
</comment>
<comment type="caution">
    <text evidence="5">The sequence shown here is derived from an EMBL/GenBank/DDBJ whole genome shotgun (WGS) entry which is preliminary data.</text>
</comment>
<dbReference type="EMBL" id="JAADYS010000220">
    <property type="protein sequence ID" value="KAF4471350.1"/>
    <property type="molecule type" value="Genomic_DNA"/>
</dbReference>
<proteinExistence type="predicted"/>
<feature type="compositionally biased region" description="Basic and acidic residues" evidence="3">
    <location>
        <begin position="430"/>
        <end position="442"/>
    </location>
</feature>
<feature type="domain" description="Zn(2)-C6 fungal-type" evidence="4">
    <location>
        <begin position="9"/>
        <end position="39"/>
    </location>
</feature>
<keyword evidence="2" id="KW-0539">Nucleus</keyword>
<keyword evidence="6" id="KW-1185">Reference proteome</keyword>
<evidence type="ECO:0000256" key="2">
    <source>
        <dbReference type="ARBA" id="ARBA00023242"/>
    </source>
</evidence>
<dbReference type="SMART" id="SM00066">
    <property type="entry name" value="GAL4"/>
    <property type="match status" value="1"/>
</dbReference>
<evidence type="ECO:0000313" key="6">
    <source>
        <dbReference type="Proteomes" id="UP000554235"/>
    </source>
</evidence>
<evidence type="ECO:0000313" key="5">
    <source>
        <dbReference type="EMBL" id="KAF4471350.1"/>
    </source>
</evidence>
<dbReference type="InterPro" id="IPR021858">
    <property type="entry name" value="Fun_TF"/>
</dbReference>
<dbReference type="GO" id="GO:0005634">
    <property type="term" value="C:nucleus"/>
    <property type="evidence" value="ECO:0007669"/>
    <property type="project" value="UniProtKB-SubCell"/>
</dbReference>
<dbReference type="SUPFAM" id="SSF57701">
    <property type="entry name" value="Zn2/Cys6 DNA-binding domain"/>
    <property type="match status" value="1"/>
</dbReference>
<name>A0A8H4LMM9_9HYPO</name>
<dbReference type="Pfam" id="PF11951">
    <property type="entry name" value="Fungal_trans_2"/>
    <property type="match status" value="1"/>
</dbReference>
<sequence>MPRPRNEKACNTCRKRKLKCTEEHPLCTNCFKSSLYCDWSNRPTPIAQHQLLPEPDNPREAIQDHRIAQLFHCYTDEICLWYDLSDQARTFGTTVPRMALDEPLLFSAIITLAAMHKALTETKSFRKIATFYHVRCIRLLILLKEDDELVTQGVALAATCLLRNYEIFTGGVGSNVHLSGAYAMASHHGAFLGGLRQGLLAAGFWNYLREEITFSLSEGYPLKIRLEHIPEITHHETDQDYLNSITLILGKLINMTFDGHITDSQWATALHMLTRWQNYKPQRLNPFCREQGGPYKSREFPALWYLFPCHAAASQYFLVSFIILLVFAPWELFKEFLAQSSWPTNKEDILMGLTLEICGMAFTARRPQVLVNSFGPISYCAKFIWKPSAQEELKSQLIACKPTVGWPVQQLIKKLDTTWKFGADYNETVRRNRQKERTEQEKASAASPQQN</sequence>
<dbReference type="Proteomes" id="UP000554235">
    <property type="component" value="Unassembled WGS sequence"/>
</dbReference>
<protein>
    <submittedName>
        <fullName evidence="5">Phytanoyl- dioxygenase</fullName>
    </submittedName>
</protein>
<evidence type="ECO:0000256" key="1">
    <source>
        <dbReference type="ARBA" id="ARBA00004123"/>
    </source>
</evidence>
<dbReference type="InterPro" id="IPR001138">
    <property type="entry name" value="Zn2Cys6_DnaBD"/>
</dbReference>
<gene>
    <name evidence="5" type="ORF">FALBO_1741</name>
</gene>
<dbReference type="AlphaFoldDB" id="A0A8H4LMM9"/>
<organism evidence="5 6">
    <name type="scientific">Fusarium albosuccineum</name>
    <dbReference type="NCBI Taxonomy" id="1237068"/>
    <lineage>
        <taxon>Eukaryota</taxon>
        <taxon>Fungi</taxon>
        <taxon>Dikarya</taxon>
        <taxon>Ascomycota</taxon>
        <taxon>Pezizomycotina</taxon>
        <taxon>Sordariomycetes</taxon>
        <taxon>Hypocreomycetidae</taxon>
        <taxon>Hypocreales</taxon>
        <taxon>Nectriaceae</taxon>
        <taxon>Fusarium</taxon>
        <taxon>Fusarium decemcellulare species complex</taxon>
    </lineage>
</organism>
<accession>A0A8H4LMM9</accession>
<dbReference type="PROSITE" id="PS00463">
    <property type="entry name" value="ZN2_CY6_FUNGAL_1"/>
    <property type="match status" value="1"/>
</dbReference>
<keyword evidence="5" id="KW-0560">Oxidoreductase</keyword>
<dbReference type="InterPro" id="IPR036864">
    <property type="entry name" value="Zn2-C6_fun-type_DNA-bd_sf"/>
</dbReference>
<dbReference type="GO" id="GO:0045944">
    <property type="term" value="P:positive regulation of transcription by RNA polymerase II"/>
    <property type="evidence" value="ECO:0007669"/>
    <property type="project" value="TreeGrafter"/>
</dbReference>
<dbReference type="OrthoDB" id="407832at2759"/>
<dbReference type="Gene3D" id="4.10.240.10">
    <property type="entry name" value="Zn(2)-C6 fungal-type DNA-binding domain"/>
    <property type="match status" value="1"/>
</dbReference>
<dbReference type="PANTHER" id="PTHR37534:SF2">
    <property type="entry name" value="N-ACETYLTRANSFERASE DOMAIN-CONTAINING PROTEIN"/>
    <property type="match status" value="1"/>
</dbReference>
<dbReference type="CDD" id="cd00067">
    <property type="entry name" value="GAL4"/>
    <property type="match status" value="1"/>
</dbReference>
<keyword evidence="5" id="KW-0223">Dioxygenase</keyword>
<dbReference type="PANTHER" id="PTHR37534">
    <property type="entry name" value="TRANSCRIPTIONAL ACTIVATOR PROTEIN UGA3"/>
    <property type="match status" value="1"/>
</dbReference>
<evidence type="ECO:0000259" key="4">
    <source>
        <dbReference type="PROSITE" id="PS50048"/>
    </source>
</evidence>
<dbReference type="GO" id="GO:0000981">
    <property type="term" value="F:DNA-binding transcription factor activity, RNA polymerase II-specific"/>
    <property type="evidence" value="ECO:0007669"/>
    <property type="project" value="InterPro"/>
</dbReference>
<dbReference type="GO" id="GO:0008270">
    <property type="term" value="F:zinc ion binding"/>
    <property type="evidence" value="ECO:0007669"/>
    <property type="project" value="InterPro"/>
</dbReference>
<dbReference type="GO" id="GO:0000976">
    <property type="term" value="F:transcription cis-regulatory region binding"/>
    <property type="evidence" value="ECO:0007669"/>
    <property type="project" value="TreeGrafter"/>
</dbReference>
<dbReference type="Pfam" id="PF00172">
    <property type="entry name" value="Zn_clus"/>
    <property type="match status" value="1"/>
</dbReference>